<evidence type="ECO:0000256" key="1">
    <source>
        <dbReference type="ARBA" id="ARBA00004225"/>
    </source>
</evidence>
<dbReference type="PANTHER" id="PTHR11434:SF0">
    <property type="entry name" value="NADH-UBIQUINONE OXIDOREDUCTASE CHAIN 4L"/>
    <property type="match status" value="1"/>
</dbReference>
<dbReference type="EC" id="7.1.1.2" evidence="3 16"/>
<evidence type="ECO:0000256" key="9">
    <source>
        <dbReference type="ARBA" id="ARBA00022982"/>
    </source>
</evidence>
<dbReference type="EMBL" id="AJ507061">
    <property type="protein sequence ID" value="CAE01478.1"/>
    <property type="molecule type" value="Genomic_DNA"/>
</dbReference>
<reference evidence="17" key="1">
    <citation type="journal article" date="2004" name="J. Mol. Evol.">
        <title>Extensive gene order rearrangement in the mitochondrial genome of the centipede Scutigera coleoptrata.</title>
        <authorList>
            <person name="Negrisolo E."/>
            <person name="Minelli A."/>
            <person name="Valle G."/>
        </authorList>
    </citation>
    <scope>NUCLEOTIDE SEQUENCE</scope>
</reference>
<keyword evidence="13 16" id="KW-0496">Mitochondrion</keyword>
<keyword evidence="6 16" id="KW-0679">Respiratory chain</keyword>
<sequence length="94" mass="10567">MMMYCFVFMILGGVIMFVSNRKHLLVVLMSIEYIMLGLFLGLSCVFLMNFGEMFFLLVFLVFAACEGSLGLSILVGVIRSHGNDYFNSLSVLQC</sequence>
<dbReference type="InterPro" id="IPR039428">
    <property type="entry name" value="NUOK/Mnh_C1-like"/>
</dbReference>
<proteinExistence type="inferred from homology"/>
<organism evidence="17">
    <name type="scientific">Scutigera coleoptrata</name>
    <name type="common">House centipede</name>
    <dbReference type="NCBI Taxonomy" id="29022"/>
    <lineage>
        <taxon>Eukaryota</taxon>
        <taxon>Metazoa</taxon>
        <taxon>Ecdysozoa</taxon>
        <taxon>Arthropoda</taxon>
        <taxon>Myriapoda</taxon>
        <taxon>Chilopoda</taxon>
        <taxon>Notostigmophora</taxon>
        <taxon>Scutigeromorpha</taxon>
        <taxon>Scutigeridae</taxon>
        <taxon>Scutigera</taxon>
    </lineage>
</organism>
<evidence type="ECO:0000256" key="13">
    <source>
        <dbReference type="ARBA" id="ARBA00023128"/>
    </source>
</evidence>
<evidence type="ECO:0000256" key="16">
    <source>
        <dbReference type="RuleBase" id="RU004419"/>
    </source>
</evidence>
<accession>Q70XS1</accession>
<keyword evidence="12 16" id="KW-0830">Ubiquinone</keyword>
<keyword evidence="8 16" id="KW-1278">Translocase</keyword>
<evidence type="ECO:0000313" key="17">
    <source>
        <dbReference type="EMBL" id="CAE01478.1"/>
    </source>
</evidence>
<name>Q70XS1_SCUCO</name>
<evidence type="ECO:0000256" key="11">
    <source>
        <dbReference type="ARBA" id="ARBA00023027"/>
    </source>
</evidence>
<evidence type="ECO:0000256" key="4">
    <source>
        <dbReference type="ARBA" id="ARBA00016612"/>
    </source>
</evidence>
<evidence type="ECO:0000256" key="2">
    <source>
        <dbReference type="ARBA" id="ARBA00010519"/>
    </source>
</evidence>
<comment type="function">
    <text evidence="16">Core subunit of the mitochondrial membrane respiratory chain NADH dehydrogenase (Complex I) which catalyzes electron transfer from NADH through the respiratory chain, using ubiquinone as an electron acceptor.</text>
</comment>
<evidence type="ECO:0000256" key="8">
    <source>
        <dbReference type="ARBA" id="ARBA00022967"/>
    </source>
</evidence>
<reference evidence="17" key="2">
    <citation type="journal article" date="2004" name="Mol. Biol. Evol.">
        <title>The mitochondrial genome of the house centipede scutigera and the monophyly versus paraphyly of myriapods.</title>
        <authorList>
            <person name="Negrisolo E."/>
            <person name="Minelli A."/>
            <person name="Valle G."/>
        </authorList>
    </citation>
    <scope>NUCLEOTIDE SEQUENCE</scope>
</reference>
<keyword evidence="14 16" id="KW-0472">Membrane</keyword>
<keyword evidence="5 16" id="KW-0813">Transport</keyword>
<comment type="similarity">
    <text evidence="2 16">Belongs to the complex I subunit 4L family.</text>
</comment>
<dbReference type="InterPro" id="IPR001133">
    <property type="entry name" value="NADH_UbQ_OxRdtase_chain4L/K"/>
</dbReference>
<keyword evidence="7 16" id="KW-0812">Transmembrane</keyword>
<keyword evidence="11 16" id="KW-0520">NAD</keyword>
<dbReference type="PANTHER" id="PTHR11434">
    <property type="entry name" value="NADH-UBIQUINONE OXIDOREDUCTASE SUBUNIT ND4L"/>
    <property type="match status" value="1"/>
</dbReference>
<keyword evidence="9 16" id="KW-0249">Electron transport</keyword>
<evidence type="ECO:0000256" key="3">
    <source>
        <dbReference type="ARBA" id="ARBA00012944"/>
    </source>
</evidence>
<dbReference type="GO" id="GO:0016651">
    <property type="term" value="F:oxidoreductase activity, acting on NAD(P)H"/>
    <property type="evidence" value="ECO:0007669"/>
    <property type="project" value="InterPro"/>
</dbReference>
<evidence type="ECO:0000256" key="6">
    <source>
        <dbReference type="ARBA" id="ARBA00022660"/>
    </source>
</evidence>
<keyword evidence="10 16" id="KW-1133">Transmembrane helix</keyword>
<dbReference type="GO" id="GO:0005743">
    <property type="term" value="C:mitochondrial inner membrane"/>
    <property type="evidence" value="ECO:0007669"/>
    <property type="project" value="UniProtKB-SubCell"/>
</dbReference>
<evidence type="ECO:0000256" key="15">
    <source>
        <dbReference type="ARBA" id="ARBA00049551"/>
    </source>
</evidence>
<feature type="transmembrane region" description="Helical" evidence="16">
    <location>
        <begin position="55"/>
        <end position="78"/>
    </location>
</feature>
<geneLocation type="mitochondrion" evidence="17"/>
<evidence type="ECO:0000256" key="12">
    <source>
        <dbReference type="ARBA" id="ARBA00023075"/>
    </source>
</evidence>
<comment type="subcellular location">
    <subcellularLocation>
        <location evidence="16">Mitochondrion inner membrane</location>
        <topology evidence="16">Multi-pass membrane protein</topology>
    </subcellularLocation>
    <subcellularLocation>
        <location evidence="1">Mitochondrion membrane</location>
        <topology evidence="1">Multi-pass membrane protein</topology>
    </subcellularLocation>
</comment>
<keyword evidence="16" id="KW-0999">Mitochondrion inner membrane</keyword>
<gene>
    <name evidence="17" type="primary">nad4L</name>
</gene>
<dbReference type="GO" id="GO:0030964">
    <property type="term" value="C:NADH dehydrogenase complex"/>
    <property type="evidence" value="ECO:0007669"/>
    <property type="project" value="TreeGrafter"/>
</dbReference>
<feature type="transmembrane region" description="Helical" evidence="16">
    <location>
        <begin position="31"/>
        <end position="48"/>
    </location>
</feature>
<evidence type="ECO:0000256" key="7">
    <source>
        <dbReference type="ARBA" id="ARBA00022692"/>
    </source>
</evidence>
<protein>
    <recommendedName>
        <fullName evidence="4 16">NADH-ubiquinone oxidoreductase chain 4L</fullName>
        <ecNumber evidence="3 16">7.1.1.2</ecNumber>
    </recommendedName>
</protein>
<dbReference type="Pfam" id="PF00420">
    <property type="entry name" value="Oxidored_q2"/>
    <property type="match status" value="1"/>
</dbReference>
<dbReference type="Gene3D" id="1.10.287.3510">
    <property type="match status" value="1"/>
</dbReference>
<evidence type="ECO:0000256" key="10">
    <source>
        <dbReference type="ARBA" id="ARBA00022989"/>
    </source>
</evidence>
<dbReference type="AlphaFoldDB" id="Q70XS1"/>
<dbReference type="GO" id="GO:0042773">
    <property type="term" value="P:ATP synthesis coupled electron transport"/>
    <property type="evidence" value="ECO:0007669"/>
    <property type="project" value="UniProtKB-UniRule"/>
</dbReference>
<dbReference type="GO" id="GO:0008137">
    <property type="term" value="F:NADH dehydrogenase (ubiquinone) activity"/>
    <property type="evidence" value="ECO:0007669"/>
    <property type="project" value="UniProtKB-EC"/>
</dbReference>
<evidence type="ECO:0000256" key="5">
    <source>
        <dbReference type="ARBA" id="ARBA00022448"/>
    </source>
</evidence>
<evidence type="ECO:0000256" key="14">
    <source>
        <dbReference type="ARBA" id="ARBA00023136"/>
    </source>
</evidence>
<comment type="catalytic activity">
    <reaction evidence="15 16">
        <text>a ubiquinone + NADH + 5 H(+)(in) = a ubiquinol + NAD(+) + 4 H(+)(out)</text>
        <dbReference type="Rhea" id="RHEA:29091"/>
        <dbReference type="Rhea" id="RHEA-COMP:9565"/>
        <dbReference type="Rhea" id="RHEA-COMP:9566"/>
        <dbReference type="ChEBI" id="CHEBI:15378"/>
        <dbReference type="ChEBI" id="CHEBI:16389"/>
        <dbReference type="ChEBI" id="CHEBI:17976"/>
        <dbReference type="ChEBI" id="CHEBI:57540"/>
        <dbReference type="ChEBI" id="CHEBI:57945"/>
        <dbReference type="EC" id="7.1.1.2"/>
    </reaction>
</comment>